<feature type="region of interest" description="Disordered" evidence="1">
    <location>
        <begin position="1"/>
        <end position="24"/>
    </location>
</feature>
<keyword evidence="3" id="KW-1185">Reference proteome</keyword>
<protein>
    <submittedName>
        <fullName evidence="2">Uncharacterized protein</fullName>
    </submittedName>
</protein>
<dbReference type="Proteomes" id="UP000886653">
    <property type="component" value="Unassembled WGS sequence"/>
</dbReference>
<evidence type="ECO:0000313" key="3">
    <source>
        <dbReference type="Proteomes" id="UP000886653"/>
    </source>
</evidence>
<sequence length="235" mass="25625">MSAACNDAASRGYGQKVKSPSAEQVRCDMRTRTWHDPAFKIPARLPINCPRPQPIRHRAPIQVSNHDLRDSQHGIERMTFLRLVSMDPNRWSSPASFALPSNTHCIQSALVKHAPNRWGGGHAFDAVASNGLLLIIVQGCLEARLLSHEPLSIQSLTIKAHQSGHIDPNCKSARCLSPAVVQLDPNVHYSLSFGGKFTTCPFAKSDGGVQVEQADTVATQSNGSTLMATNMERDL</sequence>
<dbReference type="EMBL" id="MU167322">
    <property type="protein sequence ID" value="KAG0143333.1"/>
    <property type="molecule type" value="Genomic_DNA"/>
</dbReference>
<gene>
    <name evidence="2" type="ORF">CROQUDRAFT_109288</name>
</gene>
<dbReference type="AlphaFoldDB" id="A0A9P6TA85"/>
<comment type="caution">
    <text evidence="2">The sequence shown here is derived from an EMBL/GenBank/DDBJ whole genome shotgun (WGS) entry which is preliminary data.</text>
</comment>
<evidence type="ECO:0000256" key="1">
    <source>
        <dbReference type="SAM" id="MobiDB-lite"/>
    </source>
</evidence>
<proteinExistence type="predicted"/>
<name>A0A9P6TA85_9BASI</name>
<evidence type="ECO:0000313" key="2">
    <source>
        <dbReference type="EMBL" id="KAG0143333.1"/>
    </source>
</evidence>
<reference evidence="2" key="1">
    <citation type="submission" date="2013-11" db="EMBL/GenBank/DDBJ databases">
        <title>Genome sequence of the fusiform rust pathogen reveals effectors for host alternation and coevolution with pine.</title>
        <authorList>
            <consortium name="DOE Joint Genome Institute"/>
            <person name="Smith K."/>
            <person name="Pendleton A."/>
            <person name="Kubisiak T."/>
            <person name="Anderson C."/>
            <person name="Salamov A."/>
            <person name="Aerts A."/>
            <person name="Riley R."/>
            <person name="Clum A."/>
            <person name="Lindquist E."/>
            <person name="Ence D."/>
            <person name="Campbell M."/>
            <person name="Kronenberg Z."/>
            <person name="Feau N."/>
            <person name="Dhillon B."/>
            <person name="Hamelin R."/>
            <person name="Burleigh J."/>
            <person name="Smith J."/>
            <person name="Yandell M."/>
            <person name="Nelson C."/>
            <person name="Grigoriev I."/>
            <person name="Davis J."/>
        </authorList>
    </citation>
    <scope>NUCLEOTIDE SEQUENCE</scope>
    <source>
        <strain evidence="2">G11</strain>
    </source>
</reference>
<organism evidence="2 3">
    <name type="scientific">Cronartium quercuum f. sp. fusiforme G11</name>
    <dbReference type="NCBI Taxonomy" id="708437"/>
    <lineage>
        <taxon>Eukaryota</taxon>
        <taxon>Fungi</taxon>
        <taxon>Dikarya</taxon>
        <taxon>Basidiomycota</taxon>
        <taxon>Pucciniomycotina</taxon>
        <taxon>Pucciniomycetes</taxon>
        <taxon>Pucciniales</taxon>
        <taxon>Coleosporiaceae</taxon>
        <taxon>Cronartium</taxon>
    </lineage>
</organism>
<accession>A0A9P6TA85</accession>